<evidence type="ECO:0000256" key="5">
    <source>
        <dbReference type="ARBA" id="ARBA00022801"/>
    </source>
</evidence>
<dbReference type="Gene3D" id="3.40.50.1240">
    <property type="entry name" value="Phosphoglycerate mutase-like"/>
    <property type="match status" value="1"/>
</dbReference>
<dbReference type="PANTHER" id="PTHR11567">
    <property type="entry name" value="ACID PHOSPHATASE-RELATED"/>
    <property type="match status" value="1"/>
</dbReference>
<name>A0AAV2NDV6_9HYME</name>
<dbReference type="GO" id="GO:0003993">
    <property type="term" value="F:acid phosphatase activity"/>
    <property type="evidence" value="ECO:0007669"/>
    <property type="project" value="UniProtKB-EC"/>
</dbReference>
<gene>
    <name evidence="9" type="ORF">LPLAT_LOCUS3635</name>
</gene>
<keyword evidence="4 8" id="KW-0732">Signal</keyword>
<dbReference type="InterPro" id="IPR050645">
    <property type="entry name" value="Histidine_acid_phosphatase"/>
</dbReference>
<feature type="signal peptide" evidence="8">
    <location>
        <begin position="1"/>
        <end position="30"/>
    </location>
</feature>
<keyword evidence="5" id="KW-0378">Hydrolase</keyword>
<accession>A0AAV2NDV6</accession>
<dbReference type="PANTHER" id="PTHR11567:SF211">
    <property type="entry name" value="PROSTATIC ACID PHOSPHATASE"/>
    <property type="match status" value="1"/>
</dbReference>
<comment type="similarity">
    <text evidence="2">Belongs to the histidine acid phosphatase family.</text>
</comment>
<keyword evidence="10" id="KW-1185">Reference proteome</keyword>
<keyword evidence="6" id="KW-1015">Disulfide bond</keyword>
<evidence type="ECO:0000256" key="4">
    <source>
        <dbReference type="ARBA" id="ARBA00022729"/>
    </source>
</evidence>
<keyword evidence="7" id="KW-0325">Glycoprotein</keyword>
<dbReference type="EC" id="3.1.3.2" evidence="3"/>
<dbReference type="PROSITE" id="PS00616">
    <property type="entry name" value="HIS_ACID_PHOSPHAT_1"/>
    <property type="match status" value="1"/>
</dbReference>
<evidence type="ECO:0000256" key="1">
    <source>
        <dbReference type="ARBA" id="ARBA00000032"/>
    </source>
</evidence>
<dbReference type="CDD" id="cd07061">
    <property type="entry name" value="HP_HAP_like"/>
    <property type="match status" value="1"/>
</dbReference>
<sequence>MIMTQNYVLSRHRSTLLLFLCYAELSIAIAQYCMEKKLDPICDERQSEFHLELVQVLMRHGERTPLFKEMYPKDPYNVSSYEPWGVGQLTNQGKLTEYRIGTMLRQRYNEFLRSIYHPHDIYAVSTDTDRTKMSLQLMLAGLYPPDTIQTWNSDLRWLAIPTHYVPKRVDMLLKPENCSIYKTALTEVKKMKEVRDKIAIYKDFFKFFSEKTGLVTEEPLPVYEVYNLLTAQKTMNLTLPEWCTDEVYRKMQDIIVLEYDIRSYTTQLKRLNGGMLIKKFIDNINVESKHRNSRKMYVYSGHEVNLAAFVRAHNISEPKIPGYGSTFIFEKLRDEESNFYIRIIFWTGSTEKLTTIKLAGCDEICPLKTYLELVREMIPSDQEMTCLWDNIVRTELLNLFTENIIRN</sequence>
<evidence type="ECO:0000256" key="8">
    <source>
        <dbReference type="SAM" id="SignalP"/>
    </source>
</evidence>
<evidence type="ECO:0000256" key="3">
    <source>
        <dbReference type="ARBA" id="ARBA00012646"/>
    </source>
</evidence>
<dbReference type="InterPro" id="IPR033379">
    <property type="entry name" value="Acid_Pase_AS"/>
</dbReference>
<dbReference type="AlphaFoldDB" id="A0AAV2NDV6"/>
<feature type="chain" id="PRO_5043898291" description="acid phosphatase" evidence="8">
    <location>
        <begin position="31"/>
        <end position="407"/>
    </location>
</feature>
<evidence type="ECO:0000256" key="7">
    <source>
        <dbReference type="ARBA" id="ARBA00023180"/>
    </source>
</evidence>
<dbReference type="InterPro" id="IPR000560">
    <property type="entry name" value="His_Pase_clade-2"/>
</dbReference>
<dbReference type="Pfam" id="PF00328">
    <property type="entry name" value="His_Phos_2"/>
    <property type="match status" value="1"/>
</dbReference>
<dbReference type="SUPFAM" id="SSF53254">
    <property type="entry name" value="Phosphoglycerate mutase-like"/>
    <property type="match status" value="1"/>
</dbReference>
<protein>
    <recommendedName>
        <fullName evidence="3">acid phosphatase</fullName>
        <ecNumber evidence="3">3.1.3.2</ecNumber>
    </recommendedName>
</protein>
<evidence type="ECO:0000256" key="2">
    <source>
        <dbReference type="ARBA" id="ARBA00005375"/>
    </source>
</evidence>
<organism evidence="9 10">
    <name type="scientific">Lasius platythorax</name>
    <dbReference type="NCBI Taxonomy" id="488582"/>
    <lineage>
        <taxon>Eukaryota</taxon>
        <taxon>Metazoa</taxon>
        <taxon>Ecdysozoa</taxon>
        <taxon>Arthropoda</taxon>
        <taxon>Hexapoda</taxon>
        <taxon>Insecta</taxon>
        <taxon>Pterygota</taxon>
        <taxon>Neoptera</taxon>
        <taxon>Endopterygota</taxon>
        <taxon>Hymenoptera</taxon>
        <taxon>Apocrita</taxon>
        <taxon>Aculeata</taxon>
        <taxon>Formicoidea</taxon>
        <taxon>Formicidae</taxon>
        <taxon>Formicinae</taxon>
        <taxon>Lasius</taxon>
        <taxon>Lasius</taxon>
    </lineage>
</organism>
<evidence type="ECO:0000313" key="9">
    <source>
        <dbReference type="EMBL" id="CAL1677639.1"/>
    </source>
</evidence>
<reference evidence="9" key="1">
    <citation type="submission" date="2024-04" db="EMBL/GenBank/DDBJ databases">
        <authorList>
            <consortium name="Molecular Ecology Group"/>
        </authorList>
    </citation>
    <scope>NUCLEOTIDE SEQUENCE</scope>
</reference>
<dbReference type="EMBL" id="OZ034836">
    <property type="protein sequence ID" value="CAL1677639.1"/>
    <property type="molecule type" value="Genomic_DNA"/>
</dbReference>
<evidence type="ECO:0000313" key="10">
    <source>
        <dbReference type="Proteomes" id="UP001497644"/>
    </source>
</evidence>
<comment type="catalytic activity">
    <reaction evidence="1">
        <text>a phosphate monoester + H2O = an alcohol + phosphate</text>
        <dbReference type="Rhea" id="RHEA:15017"/>
        <dbReference type="ChEBI" id="CHEBI:15377"/>
        <dbReference type="ChEBI" id="CHEBI:30879"/>
        <dbReference type="ChEBI" id="CHEBI:43474"/>
        <dbReference type="ChEBI" id="CHEBI:67140"/>
        <dbReference type="EC" id="3.1.3.2"/>
    </reaction>
</comment>
<evidence type="ECO:0000256" key="6">
    <source>
        <dbReference type="ARBA" id="ARBA00023157"/>
    </source>
</evidence>
<dbReference type="InterPro" id="IPR029033">
    <property type="entry name" value="His_PPase_superfam"/>
</dbReference>
<dbReference type="Proteomes" id="UP001497644">
    <property type="component" value="Chromosome 13"/>
</dbReference>
<proteinExistence type="inferred from homology"/>